<dbReference type="Gene3D" id="3.30.565.10">
    <property type="entry name" value="Histidine kinase-like ATPase, C-terminal domain"/>
    <property type="match status" value="1"/>
</dbReference>
<comment type="caution">
    <text evidence="17">The sequence shown here is derived from an EMBL/GenBank/DDBJ whole genome shotgun (WGS) entry which is preliminary data.</text>
</comment>
<keyword evidence="10" id="KW-0067">ATP-binding</keyword>
<keyword evidence="13 14" id="KW-0472">Membrane</keyword>
<comment type="catalytic activity">
    <reaction evidence="1">
        <text>ATP + protein L-histidine = ADP + protein N-phospho-L-histidine.</text>
        <dbReference type="EC" id="2.7.13.3"/>
    </reaction>
</comment>
<dbReference type="PROSITE" id="PS50112">
    <property type="entry name" value="PAS"/>
    <property type="match status" value="1"/>
</dbReference>
<comment type="subcellular location">
    <subcellularLocation>
        <location evidence="2">Cell membrane</location>
        <topology evidence="2">Multi-pass membrane protein</topology>
    </subcellularLocation>
</comment>
<keyword evidence="4" id="KW-1003">Cell membrane</keyword>
<dbReference type="InterPro" id="IPR004358">
    <property type="entry name" value="Sig_transdc_His_kin-like_C"/>
</dbReference>
<accession>A0A9J6PT77</accession>
<evidence type="ECO:0000256" key="2">
    <source>
        <dbReference type="ARBA" id="ARBA00004651"/>
    </source>
</evidence>
<feature type="transmembrane region" description="Helical" evidence="14">
    <location>
        <begin position="9"/>
        <end position="30"/>
    </location>
</feature>
<evidence type="ECO:0000256" key="12">
    <source>
        <dbReference type="ARBA" id="ARBA00023012"/>
    </source>
</evidence>
<evidence type="ECO:0000313" key="18">
    <source>
        <dbReference type="Proteomes" id="UP001064262"/>
    </source>
</evidence>
<dbReference type="GO" id="GO:0005886">
    <property type="term" value="C:plasma membrane"/>
    <property type="evidence" value="ECO:0007669"/>
    <property type="project" value="UniProtKB-SubCell"/>
</dbReference>
<keyword evidence="11 14" id="KW-1133">Transmembrane helix</keyword>
<dbReference type="EMBL" id="JAODIM010000042">
    <property type="protein sequence ID" value="MCU5778885.1"/>
    <property type="molecule type" value="Genomic_DNA"/>
</dbReference>
<evidence type="ECO:0000256" key="13">
    <source>
        <dbReference type="ARBA" id="ARBA00023136"/>
    </source>
</evidence>
<dbReference type="SUPFAM" id="SSF55890">
    <property type="entry name" value="Sporulation response regulatory protein Spo0B"/>
    <property type="match status" value="1"/>
</dbReference>
<dbReference type="SUPFAM" id="SSF55874">
    <property type="entry name" value="ATPase domain of HSP90 chaperone/DNA topoisomerase II/histidine kinase"/>
    <property type="match status" value="1"/>
</dbReference>
<dbReference type="GO" id="GO:0000155">
    <property type="term" value="F:phosphorelay sensor kinase activity"/>
    <property type="evidence" value="ECO:0007669"/>
    <property type="project" value="InterPro"/>
</dbReference>
<keyword evidence="5" id="KW-0597">Phosphoprotein</keyword>
<keyword evidence="18" id="KW-1185">Reference proteome</keyword>
<evidence type="ECO:0000256" key="3">
    <source>
        <dbReference type="ARBA" id="ARBA00012438"/>
    </source>
</evidence>
<dbReference type="CDD" id="cd16915">
    <property type="entry name" value="HATPase_DpiB-CitA-like"/>
    <property type="match status" value="1"/>
</dbReference>
<sequence length="540" mass="60039">MKLSFQIKLFLWLTVFFLLLFSLLGFYYYLDIDRQLYDEMGVRAKIQAEEIAVIPDLNQAIKARNIPAIARLMNNITRHSDASFIVIGDSQAVHLYHSQHSERVGKELVGGDNSEVLQGKSTTTVRQGGIGISLRSKAPVLDKAGAVIGIVSVGYLTSHIDNVTSGKVINILLTIVVVLSALFILCWFFSRGIKKQMFSLEPREIGLLVRQQKALMESIYEGVIAVDDQLRIAVINQAAKSLLGISAPSVALRGQPLAEVIRPVPFFDPAQMLAEDTHDEICLFNQLTVIASRVRILLEDDLQGWVISFRDRNEIDRLSIQLSQVQRYADNLRIMRHEQLNWTATLAGLLHMGRYDEAIRYIEAQSESAQEVLDFVSTRFCSPMLCGLLLGKYARAQEKGVALAFDPACRITHLPQRLTETELMSIIGNLLDNAIEATLMSEPPWAPVEVYIASGERELVIEVADQGCGIAPALREDLFTFGVTSKPQGDHGLGLHLVASYVTKAEGTIEVAENLPRGTVFSLFIPDNKPHHQEDDIYAT</sequence>
<reference evidence="17" key="1">
    <citation type="submission" date="2022-09" db="EMBL/GenBank/DDBJ databases">
        <title>Winslowiella arboricola sp. nov., isolated from bleeding cankers on broadleaf hosts.</title>
        <authorList>
            <person name="Brady C."/>
            <person name="Kaur S."/>
            <person name="Crampton B."/>
            <person name="Maddock D."/>
            <person name="Arnold D."/>
            <person name="Denman S."/>
        </authorList>
    </citation>
    <scope>NUCLEOTIDE SEQUENCE</scope>
    <source>
        <strain evidence="17">BAC 15a-03b</strain>
    </source>
</reference>
<evidence type="ECO:0000256" key="1">
    <source>
        <dbReference type="ARBA" id="ARBA00000085"/>
    </source>
</evidence>
<evidence type="ECO:0000256" key="7">
    <source>
        <dbReference type="ARBA" id="ARBA00022692"/>
    </source>
</evidence>
<dbReference type="PANTHER" id="PTHR43711">
    <property type="entry name" value="TWO-COMPONENT HISTIDINE KINASE"/>
    <property type="match status" value="1"/>
</dbReference>
<dbReference type="Pfam" id="PF17203">
    <property type="entry name" value="sCache_3_2"/>
    <property type="match status" value="1"/>
</dbReference>
<dbReference type="PRINTS" id="PR00344">
    <property type="entry name" value="BCTRLSENSOR"/>
</dbReference>
<gene>
    <name evidence="17" type="ORF">N5923_15440</name>
</gene>
<dbReference type="Pfam" id="PF13188">
    <property type="entry name" value="PAS_8"/>
    <property type="match status" value="1"/>
</dbReference>
<dbReference type="Gene3D" id="3.30.450.20">
    <property type="entry name" value="PAS domain"/>
    <property type="match status" value="2"/>
</dbReference>
<dbReference type="InterPro" id="IPR035965">
    <property type="entry name" value="PAS-like_dom_sf"/>
</dbReference>
<dbReference type="Pfam" id="PF02518">
    <property type="entry name" value="HATPase_c"/>
    <property type="match status" value="1"/>
</dbReference>
<dbReference type="InterPro" id="IPR000014">
    <property type="entry name" value="PAS"/>
</dbReference>
<dbReference type="PANTHER" id="PTHR43711:SF1">
    <property type="entry name" value="HISTIDINE KINASE 1"/>
    <property type="match status" value="1"/>
</dbReference>
<proteinExistence type="predicted"/>
<keyword evidence="6" id="KW-0808">Transferase</keyword>
<keyword evidence="12" id="KW-0902">Two-component regulatory system</keyword>
<dbReference type="PROSITE" id="PS50109">
    <property type="entry name" value="HIS_KIN"/>
    <property type="match status" value="1"/>
</dbReference>
<evidence type="ECO:0000256" key="9">
    <source>
        <dbReference type="ARBA" id="ARBA00022777"/>
    </source>
</evidence>
<feature type="domain" description="PAS" evidence="16">
    <location>
        <begin position="215"/>
        <end position="263"/>
    </location>
</feature>
<dbReference type="InterPro" id="IPR050736">
    <property type="entry name" value="Sensor_HK_Regulatory"/>
</dbReference>
<dbReference type="CDD" id="cd00130">
    <property type="entry name" value="PAS"/>
    <property type="match status" value="1"/>
</dbReference>
<dbReference type="Proteomes" id="UP001064262">
    <property type="component" value="Unassembled WGS sequence"/>
</dbReference>
<feature type="transmembrane region" description="Helical" evidence="14">
    <location>
        <begin position="168"/>
        <end position="189"/>
    </location>
</feature>
<dbReference type="InterPro" id="IPR029151">
    <property type="entry name" value="Sensor-like_sf"/>
</dbReference>
<organism evidence="17 18">
    <name type="scientific">Winslowiella arboricola</name>
    <dbReference type="NCBI Taxonomy" id="2978220"/>
    <lineage>
        <taxon>Bacteria</taxon>
        <taxon>Pseudomonadati</taxon>
        <taxon>Pseudomonadota</taxon>
        <taxon>Gammaproteobacteria</taxon>
        <taxon>Enterobacterales</taxon>
        <taxon>Erwiniaceae</taxon>
        <taxon>Winslowiella</taxon>
    </lineage>
</organism>
<feature type="domain" description="Histidine kinase" evidence="15">
    <location>
        <begin position="422"/>
        <end position="529"/>
    </location>
</feature>
<dbReference type="AlphaFoldDB" id="A0A9J6PT77"/>
<dbReference type="InterPro" id="IPR033463">
    <property type="entry name" value="sCache_3"/>
</dbReference>
<dbReference type="Gene3D" id="1.10.287.130">
    <property type="match status" value="1"/>
</dbReference>
<dbReference type="SMART" id="SM00091">
    <property type="entry name" value="PAS"/>
    <property type="match status" value="1"/>
</dbReference>
<dbReference type="InterPro" id="IPR005467">
    <property type="entry name" value="His_kinase_dom"/>
</dbReference>
<name>A0A9J6PT77_9GAMM</name>
<evidence type="ECO:0000256" key="5">
    <source>
        <dbReference type="ARBA" id="ARBA00022553"/>
    </source>
</evidence>
<dbReference type="GO" id="GO:0005524">
    <property type="term" value="F:ATP binding"/>
    <property type="evidence" value="ECO:0007669"/>
    <property type="project" value="UniProtKB-KW"/>
</dbReference>
<dbReference type="SUPFAM" id="SSF103190">
    <property type="entry name" value="Sensory domain-like"/>
    <property type="match status" value="1"/>
</dbReference>
<evidence type="ECO:0000256" key="4">
    <source>
        <dbReference type="ARBA" id="ARBA00022475"/>
    </source>
</evidence>
<dbReference type="RefSeq" id="WP_267143737.1">
    <property type="nucleotide sequence ID" value="NZ_JAODIL010000078.1"/>
</dbReference>
<evidence type="ECO:0000256" key="8">
    <source>
        <dbReference type="ARBA" id="ARBA00022741"/>
    </source>
</evidence>
<evidence type="ECO:0000256" key="10">
    <source>
        <dbReference type="ARBA" id="ARBA00022840"/>
    </source>
</evidence>
<keyword evidence="8" id="KW-0547">Nucleotide-binding</keyword>
<evidence type="ECO:0000256" key="6">
    <source>
        <dbReference type="ARBA" id="ARBA00022679"/>
    </source>
</evidence>
<dbReference type="SUPFAM" id="SSF55785">
    <property type="entry name" value="PYP-like sensor domain (PAS domain)"/>
    <property type="match status" value="1"/>
</dbReference>
<evidence type="ECO:0000256" key="11">
    <source>
        <dbReference type="ARBA" id="ARBA00022989"/>
    </source>
</evidence>
<evidence type="ECO:0000313" key="17">
    <source>
        <dbReference type="EMBL" id="MCU5778885.1"/>
    </source>
</evidence>
<evidence type="ECO:0000259" key="15">
    <source>
        <dbReference type="PROSITE" id="PS50109"/>
    </source>
</evidence>
<keyword evidence="7 14" id="KW-0812">Transmembrane</keyword>
<dbReference type="InterPro" id="IPR036890">
    <property type="entry name" value="HATPase_C_sf"/>
</dbReference>
<dbReference type="SMART" id="SM00387">
    <property type="entry name" value="HATPase_c"/>
    <property type="match status" value="1"/>
</dbReference>
<dbReference type="EC" id="2.7.13.3" evidence="3"/>
<dbReference type="InterPro" id="IPR016120">
    <property type="entry name" value="Sig_transdc_His_kin_SpoOB"/>
</dbReference>
<evidence type="ECO:0000259" key="16">
    <source>
        <dbReference type="PROSITE" id="PS50112"/>
    </source>
</evidence>
<protein>
    <recommendedName>
        <fullName evidence="3">histidine kinase</fullName>
        <ecNumber evidence="3">2.7.13.3</ecNumber>
    </recommendedName>
</protein>
<dbReference type="InterPro" id="IPR003594">
    <property type="entry name" value="HATPase_dom"/>
</dbReference>
<evidence type="ECO:0000256" key="14">
    <source>
        <dbReference type="SAM" id="Phobius"/>
    </source>
</evidence>
<keyword evidence="9 17" id="KW-0418">Kinase</keyword>